<dbReference type="UCSC" id="Y39G8B.3">
    <property type="organism name" value="c. elegans"/>
</dbReference>
<keyword evidence="3 6" id="KW-0812">Transmembrane</keyword>
<dbReference type="HOGENOM" id="CLU_063305_1_0_1"/>
<evidence type="ECO:0000256" key="1">
    <source>
        <dbReference type="ARBA" id="ARBA00004141"/>
    </source>
</evidence>
<evidence type="ECO:0000313" key="8">
    <source>
        <dbReference type="Proteomes" id="UP000001940"/>
    </source>
</evidence>
<feature type="transmembrane region" description="Helical" evidence="6">
    <location>
        <begin position="66"/>
        <end position="86"/>
    </location>
</feature>
<feature type="transmembrane region" description="Helical" evidence="6">
    <location>
        <begin position="175"/>
        <end position="196"/>
    </location>
</feature>
<dbReference type="OMA" id="CFIAVAN"/>
<dbReference type="eggNOG" id="ENOG502T37H">
    <property type="taxonomic scope" value="Eukaryota"/>
</dbReference>
<evidence type="ECO:0000256" key="4">
    <source>
        <dbReference type="ARBA" id="ARBA00022989"/>
    </source>
</evidence>
<evidence type="ECO:0000256" key="2">
    <source>
        <dbReference type="ARBA" id="ARBA00006803"/>
    </source>
</evidence>
<dbReference type="OrthoDB" id="5809021at2759"/>
<feature type="transmembrane region" description="Helical" evidence="6">
    <location>
        <begin position="264"/>
        <end position="287"/>
    </location>
</feature>
<keyword evidence="5 6" id="KW-0472">Membrane</keyword>
<dbReference type="PaxDb" id="6239-Y39G8B.3"/>
<dbReference type="Pfam" id="PF03125">
    <property type="entry name" value="Sre"/>
    <property type="match status" value="1"/>
</dbReference>
<dbReference type="PIR" id="T26768">
    <property type="entry name" value="T26768"/>
</dbReference>
<evidence type="ECO:0000256" key="6">
    <source>
        <dbReference type="SAM" id="Phobius"/>
    </source>
</evidence>
<comment type="similarity">
    <text evidence="2">Belongs to the nematode receptor-like protein sre family.</text>
</comment>
<feature type="transmembrane region" description="Helical" evidence="6">
    <location>
        <begin position="131"/>
        <end position="154"/>
    </location>
</feature>
<evidence type="ECO:0000313" key="9">
    <source>
        <dbReference type="WormBase" id="Y39G8B.3"/>
    </source>
</evidence>
<organism evidence="7 8">
    <name type="scientific">Caenorhabditis elegans</name>
    <dbReference type="NCBI Taxonomy" id="6239"/>
    <lineage>
        <taxon>Eukaryota</taxon>
        <taxon>Metazoa</taxon>
        <taxon>Ecdysozoa</taxon>
        <taxon>Nematoda</taxon>
        <taxon>Chromadorea</taxon>
        <taxon>Rhabditida</taxon>
        <taxon>Rhabditina</taxon>
        <taxon>Rhabditomorpha</taxon>
        <taxon>Rhabditoidea</taxon>
        <taxon>Rhabditidae</taxon>
        <taxon>Peloderinae</taxon>
        <taxon>Caenorhabditis</taxon>
    </lineage>
</organism>
<keyword evidence="8" id="KW-1185">Reference proteome</keyword>
<evidence type="ECO:0000256" key="3">
    <source>
        <dbReference type="ARBA" id="ARBA00022692"/>
    </source>
</evidence>
<keyword evidence="7" id="KW-0675">Receptor</keyword>
<feature type="transmembrane region" description="Helical" evidence="6">
    <location>
        <begin position="293"/>
        <end position="317"/>
    </location>
</feature>
<keyword evidence="4 6" id="KW-1133">Transmembrane helix</keyword>
<accession>Q9U2J4</accession>
<evidence type="ECO:0000313" key="7">
    <source>
        <dbReference type="EMBL" id="CAB60337.1"/>
    </source>
</evidence>
<dbReference type="GO" id="GO:0007606">
    <property type="term" value="P:sensory perception of chemical stimulus"/>
    <property type="evidence" value="ECO:0007669"/>
    <property type="project" value="InterPro"/>
</dbReference>
<dbReference type="EMBL" id="BX284602">
    <property type="protein sequence ID" value="CAB60337.1"/>
    <property type="molecule type" value="Genomic_DNA"/>
</dbReference>
<dbReference type="KEGG" id="cel:CELE_Y39G8B.3"/>
<proteinExistence type="inferred from homology"/>
<sequence length="371" mass="42722">MIFLIGNSTNKIKICYPIYMLYNFELLKFPSIILLVSEFMMFVVTVYFAIRCVFVICKVRAFHKNLTGLAIVMTVQWLEALVAKFISWPYETGYWVLEGAYNTSLSNTTLKQFWTDNEAEMIQIQNFTYDLSFFVAGFLKLHFAISASNILFVISIERCCACYFLNDYEKKSRTWIAVTLVISAQIFNFVVAYLFYVRYVEFLFMFIVAATPNVLAVTLILFARQYNLKITRIHEKFARVSNYTLAARFQAKENNRCFEMISKVLIAGFFIVCLGLLTAIFLFFNLFPQLDTVLNLCFIAVANLPPLVICPAIIYSVDAFRNHPFLSISSIWEKLTGASAIMPVRKGSTAKCEELKKETETYFNQLAASWT</sequence>
<comment type="subcellular location">
    <subcellularLocation>
        <location evidence="1">Membrane</location>
        <topology evidence="1">Multi-pass membrane protein</topology>
    </subcellularLocation>
</comment>
<evidence type="ECO:0000256" key="5">
    <source>
        <dbReference type="ARBA" id="ARBA00023136"/>
    </source>
</evidence>
<dbReference type="SMR" id="Q9U2J4"/>
<dbReference type="InterPro" id="IPR004151">
    <property type="entry name" value="7TM_GPCR_serpentine_rcpt_Sre"/>
</dbReference>
<dbReference type="PhylomeDB" id="Q9U2J4"/>
<dbReference type="AlphaFoldDB" id="Q9U2J4"/>
<dbReference type="GO" id="GO:0016020">
    <property type="term" value="C:membrane"/>
    <property type="evidence" value="ECO:0007669"/>
    <property type="project" value="UniProtKB-SubCell"/>
</dbReference>
<dbReference type="InParanoid" id="Q9U2J4"/>
<dbReference type="PANTHER" id="PTHR47631:SF1">
    <property type="entry name" value="SERPENTINE RECEPTOR, CLASS E (EPSILON)"/>
    <property type="match status" value="1"/>
</dbReference>
<name>Q9U2J4_CAEEL</name>
<dbReference type="RefSeq" id="NP_496927.1">
    <property type="nucleotide sequence ID" value="NM_064526.1"/>
</dbReference>
<dbReference type="AGR" id="WB:WBGene00012724"/>
<feature type="transmembrane region" description="Helical" evidence="6">
    <location>
        <begin position="202"/>
        <end position="223"/>
    </location>
</feature>
<dbReference type="WormBase" id="Y39G8B.3">
    <property type="protein sequence ID" value="CE24245"/>
    <property type="gene ID" value="WBGene00012724"/>
    <property type="gene designation" value="sre-48"/>
</dbReference>
<dbReference type="PANTHER" id="PTHR47631">
    <property type="entry name" value="SERPENTINE RECEPTOR, CLASS E (EPSILON)-RELATED"/>
    <property type="match status" value="1"/>
</dbReference>
<gene>
    <name evidence="7 9" type="primary">sre-48</name>
    <name evidence="7" type="ORF">CELE_Y39G8B.3</name>
    <name evidence="9" type="ORF">Y39G8B.3</name>
</gene>
<dbReference type="GeneID" id="189762"/>
<protein>
    <submittedName>
        <fullName evidence="7">Serpentine Receptor, class E (Epsilon)</fullName>
    </submittedName>
</protein>
<dbReference type="Proteomes" id="UP000001940">
    <property type="component" value="Chromosome II"/>
</dbReference>
<reference evidence="7 8" key="1">
    <citation type="journal article" date="1998" name="Science">
        <title>Genome sequence of the nematode C. elegans: a platform for investigating biology.</title>
        <authorList>
            <consortium name="The C. elegans sequencing consortium"/>
            <person name="Sulson J.E."/>
            <person name="Waterston R."/>
        </authorList>
    </citation>
    <scope>NUCLEOTIDE SEQUENCE [LARGE SCALE GENOMIC DNA]</scope>
    <source>
        <strain evidence="7 8">Bristol N2</strain>
    </source>
</reference>
<dbReference type="CTD" id="189762"/>
<dbReference type="FunCoup" id="Q9U2J4">
    <property type="interactions" value="12"/>
</dbReference>
<feature type="transmembrane region" description="Helical" evidence="6">
    <location>
        <begin position="29"/>
        <end position="54"/>
    </location>
</feature>